<proteinExistence type="predicted"/>
<gene>
    <name evidence="2" type="ORF">PBI_KRATIO_1</name>
</gene>
<dbReference type="RefSeq" id="YP_009212748.1">
    <property type="nucleotide sequence ID" value="NC_028947.1"/>
</dbReference>
<organism evidence="2 3">
    <name type="scientific">Mycobacterium phage Kratio</name>
    <dbReference type="NCBI Taxonomy" id="1606763"/>
    <lineage>
        <taxon>Viruses</taxon>
        <taxon>Duplodnaviria</taxon>
        <taxon>Heunggongvirae</taxon>
        <taxon>Uroviricota</taxon>
        <taxon>Caudoviricetes</taxon>
        <taxon>Weiservirinae</taxon>
        <taxon>Kratiovirus</taxon>
        <taxon>Kratiovirus kratio</taxon>
    </lineage>
</organism>
<evidence type="ECO:0000259" key="1">
    <source>
        <dbReference type="Pfam" id="PF24182"/>
    </source>
</evidence>
<keyword evidence="3" id="KW-1185">Reference proteome</keyword>
<name>A0A0C5AAE4_9CAUD</name>
<sequence length="82" mass="8860">MAQAENATVTVLVEPDLDHLKKSVQRVVTGLQPPVPPRPDSELRLEALQLAVRAHSSGDQDRDATIVETARAFADFIIDGTA</sequence>
<protein>
    <recommendedName>
        <fullName evidence="1">Gene 1 ring forming protein domain-containing protein</fullName>
    </recommendedName>
</protein>
<dbReference type="InterPro" id="IPR056427">
    <property type="entry name" value="G1RFP_dom"/>
</dbReference>
<dbReference type="Proteomes" id="UP000032126">
    <property type="component" value="Segment"/>
</dbReference>
<reference evidence="2 3" key="1">
    <citation type="submission" date="2014-10" db="EMBL/GenBank/DDBJ databases">
        <authorList>
            <person name="Franco-Moreira L.J."/>
            <person name="Acosta-Bonilla D."/>
            <person name="Alvarado-Vega D.L."/>
            <person name="Berrios-Pagan L.R."/>
            <person name="Burgos-Santana G."/>
            <person name="Collazo-Rodriguez B.J."/>
            <person name="Cordero-Bernard G."/>
            <person name="Cotto-Rosario A."/>
            <person name="Dominguez-Rodriguez E."/>
            <person name="Figueroa-Negron P."/>
            <person name="Huertas-de-Jesus N.A."/>
            <person name="Leon-Rivera A."/>
            <person name="Llavona-Cartagena I.G."/>
            <person name="Machin-Rivera R."/>
            <person name="Maldonado-Rodriguez J.M."/>
            <person name="Maldonado-Vazquez N."/>
            <person name="Melendez-Rodriguez N."/>
            <person name="Merced-Carire N.D."/>
            <person name="Mora-Marrero P.M."/>
            <person name="Negron-Cruz N."/>
            <person name="Nieves-Mendez L."/>
            <person name="Pereira-Torres T.N."/>
            <person name="Perez-Otero J."/>
            <person name="Ramos-Gonzalez J."/>
            <person name="Ramos-Rivera M."/>
            <person name="Reyes-Aponte A.J."/>
            <person name="Rivera-Burgos M."/>
            <person name="Rodriguez-Arriaga L."/>
            <person name="Sanchez-Collazo M."/>
            <person name="Soto-Diaz O.R."/>
            <person name="Suarez-Marquez A.M."/>
            <person name="Velazquez-Fernandez A.L."/>
            <person name="Vives-Matos I."/>
            <person name="Rubin M.R."/>
            <person name="Vazquez E."/>
            <person name="Wang X."/>
            <person name="Crowell R."/>
            <person name="Bostrom M.A."/>
            <person name="Burke M."/>
            <person name="Wright G.M."/>
            <person name="Gregory S.G."/>
            <person name="Colman S.D."/>
            <person name="Anders K.R."/>
            <person name="Braun M.A."/>
            <person name="Delesalle V.A."/>
            <person name="Hughes L.E."/>
            <person name="Ware V.C."/>
            <person name="Bradley K.W."/>
            <person name="Barker L.P."/>
            <person name="Asai D.J."/>
            <person name="Bowman C.A."/>
            <person name="Russell D.A."/>
            <person name="Pope W.H."/>
            <person name="Jacobs-Sera D."/>
            <person name="Hendrix R.W."/>
            <person name="Hatfull G.F."/>
        </authorList>
    </citation>
    <scope>NUCLEOTIDE SEQUENCE [LARGE SCALE GENOMIC DNA]</scope>
</reference>
<accession>A0A0C5AAE4</accession>
<evidence type="ECO:0000313" key="3">
    <source>
        <dbReference type="Proteomes" id="UP000032126"/>
    </source>
</evidence>
<dbReference type="OrthoDB" id="35625at10239"/>
<dbReference type="Pfam" id="PF24182">
    <property type="entry name" value="G1RFP"/>
    <property type="match status" value="1"/>
</dbReference>
<dbReference type="GeneID" id="26639345"/>
<feature type="domain" description="Gene 1 ring forming protein" evidence="1">
    <location>
        <begin position="43"/>
        <end position="77"/>
    </location>
</feature>
<evidence type="ECO:0000313" key="2">
    <source>
        <dbReference type="EMBL" id="AJK27331.1"/>
    </source>
</evidence>
<dbReference type="KEGG" id="vg:26639345"/>
<dbReference type="EMBL" id="KM923971">
    <property type="protein sequence ID" value="AJK27331.1"/>
    <property type="molecule type" value="Genomic_DNA"/>
</dbReference>